<sequence length="206" mass="22376">MSYFMNFLRYPSPGKTSAVLEAVIESVVAVGRPGNVAVPVSVGNPTIARPAIVSLVGGFQTLDELDALQEASLNDSVTMQRLDAIDALCERATWVVSEILSEPMSSLPDGFEPKIISRTIMHCIPSKRDELVNALIENRASSTSTVPPVVSRPIAGPVNQIRISRFAENLKDIQEQQSEAVSKLGDIPEMLTQPPVRIVSRIMHSQ</sequence>
<evidence type="ECO:0000313" key="1">
    <source>
        <dbReference type="EMBL" id="SVA38803.1"/>
    </source>
</evidence>
<reference evidence="1" key="1">
    <citation type="submission" date="2018-05" db="EMBL/GenBank/DDBJ databases">
        <authorList>
            <person name="Lanie J.A."/>
            <person name="Ng W.-L."/>
            <person name="Kazmierczak K.M."/>
            <person name="Andrzejewski T.M."/>
            <person name="Davidsen T.M."/>
            <person name="Wayne K.J."/>
            <person name="Tettelin H."/>
            <person name="Glass J.I."/>
            <person name="Rusch D."/>
            <person name="Podicherti R."/>
            <person name="Tsui H.-C.T."/>
            <person name="Winkler M.E."/>
        </authorList>
    </citation>
    <scope>NUCLEOTIDE SEQUENCE</scope>
</reference>
<dbReference type="EMBL" id="UINC01008631">
    <property type="protein sequence ID" value="SVA38803.1"/>
    <property type="molecule type" value="Genomic_DNA"/>
</dbReference>
<protein>
    <submittedName>
        <fullName evidence="1">Uncharacterized protein</fullName>
    </submittedName>
</protein>
<gene>
    <name evidence="1" type="ORF">METZ01_LOCUS91657</name>
</gene>
<accession>A0A381VH90</accession>
<name>A0A381VH90_9ZZZZ</name>
<organism evidence="1">
    <name type="scientific">marine metagenome</name>
    <dbReference type="NCBI Taxonomy" id="408172"/>
    <lineage>
        <taxon>unclassified sequences</taxon>
        <taxon>metagenomes</taxon>
        <taxon>ecological metagenomes</taxon>
    </lineage>
</organism>
<dbReference type="AlphaFoldDB" id="A0A381VH90"/>
<proteinExistence type="predicted"/>